<gene>
    <name evidence="5" type="ORF">JG068_040</name>
</gene>
<keyword evidence="6" id="KW-1185">Reference proteome</keyword>
<keyword evidence="3" id="KW-0946">Virion</keyword>
<dbReference type="KEGG" id="vg:17699718"/>
<sequence length="841" mass="88373">MADNLTPWLAGAAETGGRFAFNQFKGNGSTIRWGINFAGIAPGYLDRSHLKYYVTEDATGFSTDTYVVPANAFISDVILELKHPVTGQPIATGSTLSVFRDSPKQQPIPNFNDGSIIDEENLDTGFRQAVYAAAEMVDRFGVSSDKADQAFDIASQARDRADTAIATANAASAKADTAINTANNASAKADTAIATANAASSTATTAKNTADIAKATADTAKSTADAASSNATNALSNSNVAMTRSQEAKDAAAAATTTANNASTKADGAVTTANAASAKADTAISTANTAKSTADTAKSTADAAKATADGIDAKATSALSTANSANTKADTAVSTANDAKSTANAIDGKAQQALDTANAIDGKATTALNTANAANAKADQALGASDGTYNNYIKTYRNGDESGIQYLDGSRQTPGQMLWAIVAASSSNNGDLYMNRVVNGVYAGSPIIIQRSTGLVKLTSGVDIDGAPLNVRQPSTFWRDMALTTANGSYFALNTDTPKYRSVTFKTGNKMRWEIGTNDDAETGSNQGSHLFISRWADDGSGIERTFIMSRQSGLANFYRNIVVKGAPNGGAAAQLKLDSNKGQYKSIQFNAEGVLRWELGAEATPEAGGSAGTEFYLSRWADDGSFLGVPVRIKRNTGVVAFEQRPQVAGKDVWDGGNFDPNSKLAANGDATRAGALTHVDRGDYNGYSTTLGGGYLKMAQYEYGPYIDMSRARSTDYNVRLHYNISSTNFEIIYPEGYGFVFTRGSNGQYANLAPDGNINGVLWGGWLGDWINARLGERAWGGARVQWDSGIAEWGIMDIGVGIGAHTVDIPAPWVMMGMRKEGSNTRCYLRGVVLRNQ</sequence>
<dbReference type="GeneID" id="17699718"/>
<evidence type="ECO:0000313" key="6">
    <source>
        <dbReference type="Proteomes" id="UP000016892"/>
    </source>
</evidence>
<evidence type="ECO:0000259" key="4">
    <source>
        <dbReference type="Pfam" id="PF03906"/>
    </source>
</evidence>
<protein>
    <submittedName>
        <fullName evidence="5">Tail fiber protein</fullName>
    </submittedName>
</protein>
<keyword evidence="2" id="KW-1227">Viral tail protein</keyword>
<dbReference type="RefSeq" id="YP_008853879.1">
    <property type="nucleotide sequence ID" value="NC_022916.1"/>
</dbReference>
<dbReference type="InterPro" id="IPR005604">
    <property type="entry name" value="Phage_T7_tail_fibre-like_N"/>
</dbReference>
<dbReference type="Gene3D" id="6.20.70.20">
    <property type="match status" value="1"/>
</dbReference>
<dbReference type="OrthoDB" id="27707at10239"/>
<name>U3PBB7_9CAUD</name>
<dbReference type="EMBL" id="KC853746">
    <property type="protein sequence ID" value="AGW43622.1"/>
    <property type="molecule type" value="Genomic_DNA"/>
</dbReference>
<dbReference type="Proteomes" id="UP000016892">
    <property type="component" value="Segment"/>
</dbReference>
<proteinExistence type="predicted"/>
<organism evidence="5 6">
    <name type="scientific">Burkholderia phage JG068</name>
    <dbReference type="NCBI Taxonomy" id="1401297"/>
    <lineage>
        <taxon>Viruses</taxon>
        <taxon>Duplodnaviria</taxon>
        <taxon>Heunggongvirae</taxon>
        <taxon>Uroviricota</taxon>
        <taxon>Caudoviricetes</taxon>
        <taxon>Autographivirales</taxon>
        <taxon>Autonotataviridae</taxon>
        <taxon>Mguuvirus</taxon>
        <taxon>Mguuvirus JG068</taxon>
    </lineage>
</organism>
<dbReference type="GO" id="GO:0098015">
    <property type="term" value="C:virus tail"/>
    <property type="evidence" value="ECO:0007669"/>
    <property type="project" value="UniProtKB-KW"/>
</dbReference>
<evidence type="ECO:0000313" key="5">
    <source>
        <dbReference type="EMBL" id="AGW43622.1"/>
    </source>
</evidence>
<evidence type="ECO:0000256" key="1">
    <source>
        <dbReference type="ARBA" id="ARBA00004328"/>
    </source>
</evidence>
<evidence type="ECO:0000256" key="2">
    <source>
        <dbReference type="ARBA" id="ARBA00022732"/>
    </source>
</evidence>
<evidence type="ECO:0000256" key="3">
    <source>
        <dbReference type="ARBA" id="ARBA00022844"/>
    </source>
</evidence>
<comment type="subcellular location">
    <subcellularLocation>
        <location evidence="1">Virion</location>
    </subcellularLocation>
</comment>
<reference evidence="5 6" key="1">
    <citation type="journal article" date="2013" name="BMC Genomics">
        <title>Genomic characterization of JG068, a novel virulent podovirus active against Burkholderia cenocepacia.</title>
        <authorList>
            <person name="Lynch K.H."/>
            <person name="Abdu A.H."/>
            <person name="Schobert M."/>
            <person name="Dennis J.J."/>
        </authorList>
    </citation>
    <scope>NUCLEOTIDE SEQUENCE [LARGE SCALE GENOMIC DNA]</scope>
</reference>
<feature type="domain" description="Bacteriophage T7 tail fibre protein-like N-terminal" evidence="4">
    <location>
        <begin position="21"/>
        <end position="139"/>
    </location>
</feature>
<accession>U3PBB7</accession>
<dbReference type="Pfam" id="PF03906">
    <property type="entry name" value="Phage_T7_tail"/>
    <property type="match status" value="1"/>
</dbReference>